<feature type="transmembrane region" description="Helical" evidence="1">
    <location>
        <begin position="52"/>
        <end position="70"/>
    </location>
</feature>
<accession>A0ABX8LGT4</accession>
<keyword evidence="1" id="KW-0812">Transmembrane</keyword>
<proteinExistence type="predicted"/>
<gene>
    <name evidence="2" type="ORF">KP001_19460</name>
</gene>
<evidence type="ECO:0008006" key="4">
    <source>
        <dbReference type="Google" id="ProtNLM"/>
    </source>
</evidence>
<keyword evidence="1" id="KW-0472">Membrane</keyword>
<evidence type="ECO:0000256" key="1">
    <source>
        <dbReference type="SAM" id="Phobius"/>
    </source>
</evidence>
<evidence type="ECO:0000313" key="2">
    <source>
        <dbReference type="EMBL" id="QXE90551.1"/>
    </source>
</evidence>
<keyword evidence="3" id="KW-1185">Reference proteome</keyword>
<organism evidence="2 3">
    <name type="scientific">Geomonas subterranea</name>
    <dbReference type="NCBI Taxonomy" id="2847989"/>
    <lineage>
        <taxon>Bacteria</taxon>
        <taxon>Pseudomonadati</taxon>
        <taxon>Thermodesulfobacteriota</taxon>
        <taxon>Desulfuromonadia</taxon>
        <taxon>Geobacterales</taxon>
        <taxon>Geobacteraceae</taxon>
        <taxon>Geomonas</taxon>
    </lineage>
</organism>
<sequence>MSRLAARVLMAAAWRGVTPCVMGFFLLLYVGIAFGSNEPLTSLMAITRGNFPLVALLALVPLNGAARLALEGARFFRRRGALAGNRIDEAGGLFDDEVTLPAVSPFEAETERLKSSGYTTCSGENWLSARRGVSIFPARALYLLAMVLLFCGILASLTGRVTHRQALVEGEPLPKSRDLVQRVVFKEDPGLFLQRSLDIEVAGEAGGVRHFGLYPPGTHLGYYLYPRYLGVAPLLRFSAPDLPGGFEQYAVLSIYPPGKEDSLKVPNSPYRFIFQMAAGDGPDPYATGQLTLQFRLLKGDTQVFAGSAPTGGEAAGSGYRVALPEFRRVVITDFVRDGGVPLIWSAGILFLLSLCWFVPVRLALPCQEMLFARQDGAVLACSRAEGGRRAHAGRFHELLDQVQPGEEGRA</sequence>
<dbReference type="RefSeq" id="WP_217287179.1">
    <property type="nucleotide sequence ID" value="NZ_CP077683.1"/>
</dbReference>
<name>A0ABX8LGT4_9BACT</name>
<dbReference type="EMBL" id="CP077683">
    <property type="protein sequence ID" value="QXE90551.1"/>
    <property type="molecule type" value="Genomic_DNA"/>
</dbReference>
<reference evidence="2 3" key="1">
    <citation type="submission" date="2021-06" db="EMBL/GenBank/DDBJ databases">
        <title>Gemonas diversity in paddy soil.</title>
        <authorList>
            <person name="Liu G."/>
        </authorList>
    </citation>
    <scope>NUCLEOTIDE SEQUENCE [LARGE SCALE GENOMIC DNA]</scope>
    <source>
        <strain evidence="2 3">RG2</strain>
    </source>
</reference>
<evidence type="ECO:0000313" key="3">
    <source>
        <dbReference type="Proteomes" id="UP000683559"/>
    </source>
</evidence>
<feature type="transmembrane region" description="Helical" evidence="1">
    <location>
        <begin position="12"/>
        <end position="32"/>
    </location>
</feature>
<feature type="transmembrane region" description="Helical" evidence="1">
    <location>
        <begin position="140"/>
        <end position="159"/>
    </location>
</feature>
<feature type="transmembrane region" description="Helical" evidence="1">
    <location>
        <begin position="342"/>
        <end position="364"/>
    </location>
</feature>
<keyword evidence="1" id="KW-1133">Transmembrane helix</keyword>
<dbReference type="Proteomes" id="UP000683559">
    <property type="component" value="Chromosome"/>
</dbReference>
<protein>
    <recommendedName>
        <fullName evidence="4">ResB-like domain-containing protein</fullName>
    </recommendedName>
</protein>